<evidence type="ECO:0000259" key="2">
    <source>
        <dbReference type="Pfam" id="PF03235"/>
    </source>
</evidence>
<dbReference type="InterPro" id="IPR002711">
    <property type="entry name" value="HNH"/>
</dbReference>
<dbReference type="PANTHER" id="PTHR39639">
    <property type="entry name" value="CHROMOSOME 16, WHOLE GENOME SHOTGUN SEQUENCE"/>
    <property type="match status" value="1"/>
</dbReference>
<dbReference type="AlphaFoldDB" id="A0A942A526"/>
<dbReference type="Pfam" id="PF03235">
    <property type="entry name" value="GmrSD_N"/>
    <property type="match status" value="1"/>
</dbReference>
<dbReference type="GO" id="GO:0003676">
    <property type="term" value="F:nucleic acid binding"/>
    <property type="evidence" value="ECO:0007669"/>
    <property type="project" value="InterPro"/>
</dbReference>
<dbReference type="PANTHER" id="PTHR39639:SF1">
    <property type="entry name" value="DUF262 DOMAIN-CONTAINING PROTEIN"/>
    <property type="match status" value="1"/>
</dbReference>
<dbReference type="CDD" id="cd00085">
    <property type="entry name" value="HNHc"/>
    <property type="match status" value="1"/>
</dbReference>
<comment type="caution">
    <text evidence="3">The sequence shown here is derived from an EMBL/GenBank/DDBJ whole genome shotgun (WGS) entry which is preliminary data.</text>
</comment>
<name>A0A942A526_9BACT</name>
<organism evidence="3 4">
    <name type="scientific">Candidatus Scalindua arabica</name>
    <dbReference type="NCBI Taxonomy" id="1127984"/>
    <lineage>
        <taxon>Bacteria</taxon>
        <taxon>Pseudomonadati</taxon>
        <taxon>Planctomycetota</taxon>
        <taxon>Candidatus Brocadiia</taxon>
        <taxon>Candidatus Brocadiales</taxon>
        <taxon>Candidatus Scalinduaceae</taxon>
        <taxon>Candidatus Scalindua</taxon>
    </lineage>
</organism>
<dbReference type="Proteomes" id="UP000722750">
    <property type="component" value="Unassembled WGS sequence"/>
</dbReference>
<dbReference type="EMBL" id="JAANXD010000080">
    <property type="protein sequence ID" value="MBS1259079.1"/>
    <property type="molecule type" value="Genomic_DNA"/>
</dbReference>
<evidence type="ECO:0000313" key="3">
    <source>
        <dbReference type="EMBL" id="MBS1259079.1"/>
    </source>
</evidence>
<dbReference type="Pfam" id="PF01844">
    <property type="entry name" value="HNH"/>
    <property type="match status" value="1"/>
</dbReference>
<protein>
    <recommendedName>
        <fullName evidence="5">DUF262 domain-containing protein</fullName>
    </recommendedName>
</protein>
<evidence type="ECO:0000259" key="1">
    <source>
        <dbReference type="Pfam" id="PF01844"/>
    </source>
</evidence>
<dbReference type="InterPro" id="IPR003615">
    <property type="entry name" value="HNH_nuc"/>
</dbReference>
<sequence length="430" mass="50646">MQPIRYEPDPKTIQDLVNLYEKKHLNLNPGFQRDSVWTPSDRKKLIDSLLRNYPLPSIFLYKREDNGHYIYDVIDGKQRIETIFRFMGLIRGDRFSTISQVTPNIEKETIDWKFLRRKKLQHRLTGYKLQTIEVSGELADIIDVFVRINSTGKALTPAEKRHAKYYNSEFLRMAGKVAERYKDYFLSNKILSPNQIKRMKHVELICEFMVSINNEGVINKKMALDKVMNANSISGKQVKKLREQCVRTLNRIKRMFPRLKTTRFCQLSDFYTIGVLFWKYERDGLILTDKRRNTLAFDLVRNFSSGVDEVRELQRKAKGIRPGQELYREYLLTVLQSTDEIKQRKKREDMLNGILESLYEKKDNKRTFSKEQRRIIWNSEKDQACAICSKAVTWDDFTADHVKPHSKAGKTKILNAAITHRSCNSRKGNR</sequence>
<dbReference type="GO" id="GO:0004519">
    <property type="term" value="F:endonuclease activity"/>
    <property type="evidence" value="ECO:0007669"/>
    <property type="project" value="InterPro"/>
</dbReference>
<dbReference type="Gene3D" id="1.10.30.50">
    <property type="match status" value="1"/>
</dbReference>
<proteinExistence type="predicted"/>
<feature type="domain" description="GmrSD restriction endonucleases N-terminal" evidence="2">
    <location>
        <begin position="15"/>
        <end position="165"/>
    </location>
</feature>
<reference evidence="3" key="1">
    <citation type="journal article" date="2021" name="ISME J.">
        <title>Fine-scale metabolic discontinuity in a stratified prokaryote microbiome of a Red Sea deep halocline.</title>
        <authorList>
            <person name="Michoud G."/>
            <person name="Ngugi D.K."/>
            <person name="Barozzi A."/>
            <person name="Merlino G."/>
            <person name="Calleja M.L."/>
            <person name="Delgado-Huertas A."/>
            <person name="Moran X.A.G."/>
            <person name="Daffonchio D."/>
        </authorList>
    </citation>
    <scope>NUCLEOTIDE SEQUENCE</scope>
    <source>
        <strain evidence="3">SuakinDeep_MAG55_1</strain>
    </source>
</reference>
<evidence type="ECO:0000313" key="4">
    <source>
        <dbReference type="Proteomes" id="UP000722750"/>
    </source>
</evidence>
<dbReference type="InterPro" id="IPR004919">
    <property type="entry name" value="GmrSD_N"/>
</dbReference>
<accession>A0A942A526</accession>
<dbReference type="GO" id="GO:0008270">
    <property type="term" value="F:zinc ion binding"/>
    <property type="evidence" value="ECO:0007669"/>
    <property type="project" value="InterPro"/>
</dbReference>
<evidence type="ECO:0008006" key="5">
    <source>
        <dbReference type="Google" id="ProtNLM"/>
    </source>
</evidence>
<gene>
    <name evidence="3" type="ORF">MAG551_02145</name>
</gene>
<feature type="domain" description="HNH" evidence="1">
    <location>
        <begin position="385"/>
        <end position="430"/>
    </location>
</feature>